<protein>
    <submittedName>
        <fullName evidence="12">Uncharacterized protein</fullName>
    </submittedName>
</protein>
<dbReference type="Gene3D" id="6.10.140.820">
    <property type="match status" value="1"/>
</dbReference>
<gene>
    <name evidence="12" type="ORF">TrST_g6539</name>
</gene>
<evidence type="ECO:0000259" key="11">
    <source>
        <dbReference type="PROSITE" id="PS51322"/>
    </source>
</evidence>
<dbReference type="InterPro" id="IPR008883">
    <property type="entry name" value="UEV_N"/>
</dbReference>
<evidence type="ECO:0000256" key="2">
    <source>
        <dbReference type="ARBA" id="ARBA00009594"/>
    </source>
</evidence>
<feature type="domain" description="SB" evidence="10">
    <location>
        <begin position="298"/>
        <end position="366"/>
    </location>
</feature>
<evidence type="ECO:0000313" key="12">
    <source>
        <dbReference type="EMBL" id="GMH77205.1"/>
    </source>
</evidence>
<dbReference type="CDD" id="cd11685">
    <property type="entry name" value="UEV_TSG101-like"/>
    <property type="match status" value="1"/>
</dbReference>
<evidence type="ECO:0000256" key="5">
    <source>
        <dbReference type="ARBA" id="ARBA00022927"/>
    </source>
</evidence>
<dbReference type="InterPro" id="IPR016135">
    <property type="entry name" value="UBQ-conjugating_enzyme/RWD"/>
</dbReference>
<comment type="subcellular location">
    <subcellularLocation>
        <location evidence="1">Endosome</location>
    </subcellularLocation>
</comment>
<evidence type="ECO:0000259" key="10">
    <source>
        <dbReference type="PROSITE" id="PS51312"/>
    </source>
</evidence>
<dbReference type="SUPFAM" id="SSF140111">
    <property type="entry name" value="Endosomal sorting complex assembly domain"/>
    <property type="match status" value="1"/>
</dbReference>
<keyword evidence="6 8" id="KW-0175">Coiled coil</keyword>
<evidence type="ECO:0000256" key="9">
    <source>
        <dbReference type="SAM" id="MobiDB-lite"/>
    </source>
</evidence>
<dbReference type="Pfam" id="PF05743">
    <property type="entry name" value="UEV"/>
    <property type="match status" value="1"/>
</dbReference>
<reference evidence="13" key="1">
    <citation type="journal article" date="2023" name="Commun. Biol.">
        <title>Genome analysis of Parmales, the sister group of diatoms, reveals the evolutionary specialization of diatoms from phago-mixotrophs to photoautotrophs.</title>
        <authorList>
            <person name="Ban H."/>
            <person name="Sato S."/>
            <person name="Yoshikawa S."/>
            <person name="Yamada K."/>
            <person name="Nakamura Y."/>
            <person name="Ichinomiya M."/>
            <person name="Sato N."/>
            <person name="Blanc-Mathieu R."/>
            <person name="Endo H."/>
            <person name="Kuwata A."/>
            <person name="Ogata H."/>
        </authorList>
    </citation>
    <scope>NUCLEOTIDE SEQUENCE [LARGE SCALE GENOMIC DNA]</scope>
    <source>
        <strain evidence="13">NIES 3701</strain>
    </source>
</reference>
<feature type="region of interest" description="Disordered" evidence="9">
    <location>
        <begin position="142"/>
        <end position="199"/>
    </location>
</feature>
<dbReference type="Pfam" id="PF09454">
    <property type="entry name" value="Vps23_core"/>
    <property type="match status" value="1"/>
</dbReference>
<dbReference type="GO" id="GO:0015031">
    <property type="term" value="P:protein transport"/>
    <property type="evidence" value="ECO:0007669"/>
    <property type="project" value="UniProtKB-UniRule"/>
</dbReference>
<dbReference type="PROSITE" id="PS51322">
    <property type="entry name" value="UEV"/>
    <property type="match status" value="1"/>
</dbReference>
<dbReference type="GO" id="GO:0000813">
    <property type="term" value="C:ESCRT I complex"/>
    <property type="evidence" value="ECO:0007669"/>
    <property type="project" value="TreeGrafter"/>
</dbReference>
<dbReference type="SUPFAM" id="SSF54495">
    <property type="entry name" value="UBC-like"/>
    <property type="match status" value="1"/>
</dbReference>
<sequence>MSVQSLVSQLPYNAQIKPKIVKDVNTLLQIYRSLQPSAQELFSVQQGTATLLLTLSGTIAMFFKGSQYNIPVDVYLPLTYPSTPPLVYVRPTKSMALKEGHRHVDREGLCYMPYLHKWGSRSTLIEMCQGLSQIFGEDPPVYARPASQPYHPPQPPSYNSVASSSSSTSYNASAASSSRPTPPPPSYSTLTKEPSYKASGTTNLEKLTVKIQGELQDFYNDARKEMQSDLALQTKLSSSQDEISKQHMNLRRIKENLTAAIDETKEKNNQLTQTIKKISDEMSNKDSLDPDSLITGIDPNSSKMLSLCATVAAIDDTLYYLDRALINGSINLDEMLKETRKLARKQFLAKAHIKKIVEGVGGTKDYVVR</sequence>
<proteinExistence type="inferred from homology"/>
<keyword evidence="5 7" id="KW-0653">Protein transport</keyword>
<dbReference type="InterPro" id="IPR052070">
    <property type="entry name" value="ESCRT-I_UEV_domain"/>
</dbReference>
<keyword evidence="3 7" id="KW-0813">Transport</keyword>
<feature type="compositionally biased region" description="Low complexity" evidence="9">
    <location>
        <begin position="157"/>
        <end position="179"/>
    </location>
</feature>
<accession>A0A9W7AWE6</accession>
<dbReference type="Gene3D" id="3.10.110.10">
    <property type="entry name" value="Ubiquitin Conjugating Enzyme"/>
    <property type="match status" value="1"/>
</dbReference>
<dbReference type="OrthoDB" id="306304at2759"/>
<evidence type="ECO:0000256" key="1">
    <source>
        <dbReference type="ARBA" id="ARBA00004177"/>
    </source>
</evidence>
<dbReference type="EMBL" id="BRXY01000205">
    <property type="protein sequence ID" value="GMH77205.1"/>
    <property type="molecule type" value="Genomic_DNA"/>
</dbReference>
<name>A0A9W7AWE6_9STRA</name>
<evidence type="ECO:0000256" key="3">
    <source>
        <dbReference type="ARBA" id="ARBA00022448"/>
    </source>
</evidence>
<evidence type="ECO:0000256" key="8">
    <source>
        <dbReference type="SAM" id="Coils"/>
    </source>
</evidence>
<dbReference type="GO" id="GO:0043130">
    <property type="term" value="F:ubiquitin binding"/>
    <property type="evidence" value="ECO:0007669"/>
    <property type="project" value="TreeGrafter"/>
</dbReference>
<feature type="domain" description="UEV" evidence="11">
    <location>
        <begin position="1"/>
        <end position="145"/>
    </location>
</feature>
<organism evidence="12 13">
    <name type="scientific">Triparma strigata</name>
    <dbReference type="NCBI Taxonomy" id="1606541"/>
    <lineage>
        <taxon>Eukaryota</taxon>
        <taxon>Sar</taxon>
        <taxon>Stramenopiles</taxon>
        <taxon>Ochrophyta</taxon>
        <taxon>Bolidophyceae</taxon>
        <taxon>Parmales</taxon>
        <taxon>Triparmaceae</taxon>
        <taxon>Triparma</taxon>
    </lineage>
</organism>
<comment type="caution">
    <text evidence="12">The sequence shown here is derived from an EMBL/GenBank/DDBJ whole genome shotgun (WGS) entry which is preliminary data.</text>
</comment>
<dbReference type="AlphaFoldDB" id="A0A9W7AWE6"/>
<evidence type="ECO:0000256" key="6">
    <source>
        <dbReference type="ARBA" id="ARBA00023054"/>
    </source>
</evidence>
<keyword evidence="13" id="KW-1185">Reference proteome</keyword>
<keyword evidence="4" id="KW-0967">Endosome</keyword>
<dbReference type="Proteomes" id="UP001165085">
    <property type="component" value="Unassembled WGS sequence"/>
</dbReference>
<dbReference type="PANTHER" id="PTHR23306:SF3">
    <property type="entry name" value="TUMOR SUPPRESSOR PROTEIN 101"/>
    <property type="match status" value="1"/>
</dbReference>
<dbReference type="InterPro" id="IPR037202">
    <property type="entry name" value="ESCRT_assembly_dom"/>
</dbReference>
<feature type="coiled-coil region" evidence="8">
    <location>
        <begin position="247"/>
        <end position="281"/>
    </location>
</feature>
<evidence type="ECO:0000313" key="13">
    <source>
        <dbReference type="Proteomes" id="UP001165085"/>
    </source>
</evidence>
<feature type="compositionally biased region" description="Polar residues" evidence="9">
    <location>
        <begin position="187"/>
        <end position="199"/>
    </location>
</feature>
<evidence type="ECO:0000256" key="4">
    <source>
        <dbReference type="ARBA" id="ARBA00022753"/>
    </source>
</evidence>
<dbReference type="InterPro" id="IPR017916">
    <property type="entry name" value="SB_dom"/>
</dbReference>
<dbReference type="PROSITE" id="PS51312">
    <property type="entry name" value="SB"/>
    <property type="match status" value="1"/>
</dbReference>
<dbReference type="GO" id="GO:0008333">
    <property type="term" value="P:endosome to lysosome transport"/>
    <property type="evidence" value="ECO:0007669"/>
    <property type="project" value="TreeGrafter"/>
</dbReference>
<evidence type="ECO:0000256" key="7">
    <source>
        <dbReference type="PROSITE-ProRule" id="PRU00644"/>
    </source>
</evidence>
<dbReference type="PANTHER" id="PTHR23306">
    <property type="entry name" value="TUMOR SUSCEPTIBILITY GENE 101 PROTEIN-RELATED"/>
    <property type="match status" value="1"/>
</dbReference>
<comment type="similarity">
    <text evidence="2">Belongs to the ubiquitin-conjugating enzyme family. UEV subfamily.</text>
</comment>